<keyword evidence="3" id="KW-0863">Zinc-finger</keyword>
<evidence type="ECO:0000256" key="2">
    <source>
        <dbReference type="ARBA" id="ARBA00022737"/>
    </source>
</evidence>
<dbReference type="HOGENOM" id="CLU_1355721_0_0_1"/>
<dbReference type="EMBL" id="GL380382">
    <property type="protein sequence ID" value="EGT54065.1"/>
    <property type="molecule type" value="Genomic_DNA"/>
</dbReference>
<evidence type="ECO:0000313" key="7">
    <source>
        <dbReference type="EMBL" id="EGT54065.1"/>
    </source>
</evidence>
<organism evidence="8">
    <name type="scientific">Caenorhabditis brenneri</name>
    <name type="common">Nematode worm</name>
    <dbReference type="NCBI Taxonomy" id="135651"/>
    <lineage>
        <taxon>Eukaryota</taxon>
        <taxon>Metazoa</taxon>
        <taxon>Ecdysozoa</taxon>
        <taxon>Nematoda</taxon>
        <taxon>Chromadorea</taxon>
        <taxon>Rhabditida</taxon>
        <taxon>Rhabditina</taxon>
        <taxon>Rhabditomorpha</taxon>
        <taxon>Rhabditoidea</taxon>
        <taxon>Rhabditidae</taxon>
        <taxon>Peloderinae</taxon>
        <taxon>Caenorhabditis</taxon>
    </lineage>
</organism>
<feature type="compositionally biased region" description="Low complexity" evidence="5">
    <location>
        <begin position="46"/>
        <end position="60"/>
    </location>
</feature>
<evidence type="ECO:0000259" key="6">
    <source>
        <dbReference type="SMART" id="SM00355"/>
    </source>
</evidence>
<keyword evidence="8" id="KW-1185">Reference proteome</keyword>
<dbReference type="SUPFAM" id="SSF57667">
    <property type="entry name" value="beta-beta-alpha zinc fingers"/>
    <property type="match status" value="1"/>
</dbReference>
<dbReference type="SMART" id="SM00355">
    <property type="entry name" value="ZnF_C2H2"/>
    <property type="match status" value="3"/>
</dbReference>
<dbReference type="GO" id="GO:0008270">
    <property type="term" value="F:zinc ion binding"/>
    <property type="evidence" value="ECO:0007669"/>
    <property type="project" value="UniProtKB-KW"/>
</dbReference>
<dbReference type="Proteomes" id="UP000008068">
    <property type="component" value="Unassembled WGS sequence"/>
</dbReference>
<gene>
    <name evidence="7" type="ORF">CAEBREN_07887</name>
</gene>
<dbReference type="STRING" id="135651.G0PFR1"/>
<evidence type="ECO:0000256" key="3">
    <source>
        <dbReference type="ARBA" id="ARBA00022771"/>
    </source>
</evidence>
<dbReference type="Gene3D" id="3.30.160.60">
    <property type="entry name" value="Classic Zinc Finger"/>
    <property type="match status" value="1"/>
</dbReference>
<feature type="domain" description="C2H2-type" evidence="6">
    <location>
        <begin position="147"/>
        <end position="167"/>
    </location>
</feature>
<evidence type="ECO:0000313" key="8">
    <source>
        <dbReference type="Proteomes" id="UP000008068"/>
    </source>
</evidence>
<feature type="compositionally biased region" description="Low complexity" evidence="5">
    <location>
        <begin position="1"/>
        <end position="20"/>
    </location>
</feature>
<evidence type="ECO:0000256" key="1">
    <source>
        <dbReference type="ARBA" id="ARBA00022723"/>
    </source>
</evidence>
<feature type="region of interest" description="Disordered" evidence="5">
    <location>
        <begin position="46"/>
        <end position="118"/>
    </location>
</feature>
<dbReference type="AlphaFoldDB" id="G0PFR1"/>
<dbReference type="InterPro" id="IPR013087">
    <property type="entry name" value="Znf_C2H2_type"/>
</dbReference>
<feature type="compositionally biased region" description="Low complexity" evidence="5">
    <location>
        <begin position="68"/>
        <end position="87"/>
    </location>
</feature>
<protein>
    <recommendedName>
        <fullName evidence="6">C2H2-type domain-containing protein</fullName>
    </recommendedName>
</protein>
<keyword evidence="4" id="KW-0862">Zinc</keyword>
<keyword evidence="1" id="KW-0479">Metal-binding</keyword>
<feature type="domain" description="C2H2-type" evidence="6">
    <location>
        <begin position="119"/>
        <end position="142"/>
    </location>
</feature>
<evidence type="ECO:0000256" key="4">
    <source>
        <dbReference type="ARBA" id="ARBA00022833"/>
    </source>
</evidence>
<dbReference type="InterPro" id="IPR036236">
    <property type="entry name" value="Znf_C2H2_sf"/>
</dbReference>
<sequence length="202" mass="21815">MTGAISEVTSASTSSATESTPRSIVGAKFASMTGPITGSLLRSIISGSTSPSNSASTSGATFGSMPRSMADATASTTSATSRTTSESMDPGPAPPPPPRTLKRTRAQSVHTPKQADPNLKCSECAHQSVTLSELALHRQTIHRKPPHSCNFCPRVFRTQRALYDHHMTEIGRWKCSKCNKVVNRKYLLHFHERYCGKKAEPK</sequence>
<accession>G0PFR1</accession>
<evidence type="ECO:0000256" key="5">
    <source>
        <dbReference type="SAM" id="MobiDB-lite"/>
    </source>
</evidence>
<name>G0PFR1_CAEBE</name>
<reference evidence="8" key="1">
    <citation type="submission" date="2011-07" db="EMBL/GenBank/DDBJ databases">
        <authorList>
            <consortium name="Caenorhabditis brenneri Sequencing and Analysis Consortium"/>
            <person name="Wilson R.K."/>
        </authorList>
    </citation>
    <scope>NUCLEOTIDE SEQUENCE [LARGE SCALE GENOMIC DNA]</scope>
    <source>
        <strain evidence="8">PB2801</strain>
    </source>
</reference>
<dbReference type="InParanoid" id="G0PFR1"/>
<dbReference type="PANTHER" id="PTHR24379">
    <property type="entry name" value="KRAB AND ZINC FINGER DOMAIN-CONTAINING"/>
    <property type="match status" value="1"/>
</dbReference>
<keyword evidence="2" id="KW-0677">Repeat</keyword>
<feature type="region of interest" description="Disordered" evidence="5">
    <location>
        <begin position="1"/>
        <end position="31"/>
    </location>
</feature>
<feature type="domain" description="C2H2-type" evidence="6">
    <location>
        <begin position="173"/>
        <end position="193"/>
    </location>
</feature>
<proteinExistence type="predicted"/>
<dbReference type="PANTHER" id="PTHR24379:SF121">
    <property type="entry name" value="C2H2-TYPE DOMAIN-CONTAINING PROTEIN"/>
    <property type="match status" value="1"/>
</dbReference>